<feature type="binding site" evidence="9">
    <location>
        <position position="272"/>
    </location>
    <ligand>
        <name>L-histidine</name>
        <dbReference type="ChEBI" id="CHEBI:57595"/>
    </ligand>
</feature>
<keyword evidence="11" id="KW-0328">Glycosyltransferase</keyword>
<evidence type="ECO:0000256" key="5">
    <source>
        <dbReference type="ARBA" id="ARBA00020397"/>
    </source>
</evidence>
<dbReference type="CDD" id="cd00773">
    <property type="entry name" value="HisRS-like_core"/>
    <property type="match status" value="1"/>
</dbReference>
<comment type="pathway">
    <text evidence="2 8">Amino-acid biosynthesis; L-histidine biosynthesis; L-histidine from 5-phospho-alpha-D-ribose 1-diphosphate: step 1/9.</text>
</comment>
<evidence type="ECO:0000256" key="6">
    <source>
        <dbReference type="ARBA" id="ARBA00022490"/>
    </source>
</evidence>
<comment type="subunit">
    <text evidence="4 8">Heteromultimer composed of HisG and HisZ subunits.</text>
</comment>
<dbReference type="InterPro" id="IPR004516">
    <property type="entry name" value="HisRS/HisZ"/>
</dbReference>
<dbReference type="EMBL" id="LSGP01000025">
    <property type="protein sequence ID" value="KYZ75202.1"/>
    <property type="molecule type" value="Genomic_DNA"/>
</dbReference>
<dbReference type="HAMAP" id="MF_00125">
    <property type="entry name" value="HisZ"/>
    <property type="match status" value="1"/>
</dbReference>
<feature type="domain" description="Aminoacyl-transfer RNA synthetases class-II family profile" evidence="10">
    <location>
        <begin position="25"/>
        <end position="326"/>
    </location>
</feature>
<evidence type="ECO:0000256" key="3">
    <source>
        <dbReference type="ARBA" id="ARBA00005539"/>
    </source>
</evidence>
<dbReference type="PROSITE" id="PS50862">
    <property type="entry name" value="AA_TRNA_LIGASE_II"/>
    <property type="match status" value="1"/>
</dbReference>
<comment type="similarity">
    <text evidence="3 8">Belongs to the class-II aminoacyl-tRNA synthetase family. HisZ subfamily.</text>
</comment>
<name>A0A154BMQ5_ANASB</name>
<dbReference type="GO" id="GO:0140096">
    <property type="term" value="F:catalytic activity, acting on a protein"/>
    <property type="evidence" value="ECO:0007669"/>
    <property type="project" value="UniProtKB-ARBA"/>
</dbReference>
<keyword evidence="6 8" id="KW-0963">Cytoplasm</keyword>
<evidence type="ECO:0000256" key="4">
    <source>
        <dbReference type="ARBA" id="ARBA00011496"/>
    </source>
</evidence>
<keyword evidence="12" id="KW-1185">Reference proteome</keyword>
<dbReference type="AlphaFoldDB" id="A0A154BMQ5"/>
<dbReference type="GO" id="GO:0005737">
    <property type="term" value="C:cytoplasm"/>
    <property type="evidence" value="ECO:0007669"/>
    <property type="project" value="UniProtKB-SubCell"/>
</dbReference>
<feature type="binding site" evidence="9">
    <location>
        <position position="131"/>
    </location>
    <ligand>
        <name>L-histidine</name>
        <dbReference type="ChEBI" id="CHEBI:57595"/>
    </ligand>
</feature>
<dbReference type="PIRSF" id="PIRSF001549">
    <property type="entry name" value="His-tRNA_synth"/>
    <property type="match status" value="1"/>
</dbReference>
<evidence type="ECO:0000256" key="1">
    <source>
        <dbReference type="ARBA" id="ARBA00004496"/>
    </source>
</evidence>
<feature type="binding site" evidence="9">
    <location>
        <position position="127"/>
    </location>
    <ligand>
        <name>L-histidine</name>
        <dbReference type="ChEBI" id="CHEBI:57595"/>
    </ligand>
</feature>
<protein>
    <recommendedName>
        <fullName evidence="5 8">ATP phosphoribosyltransferase regulatory subunit</fullName>
    </recommendedName>
</protein>
<evidence type="ECO:0000313" key="12">
    <source>
        <dbReference type="Proteomes" id="UP000076268"/>
    </source>
</evidence>
<dbReference type="SUPFAM" id="SSF55681">
    <property type="entry name" value="Class II aaRS and biotin synthetases"/>
    <property type="match status" value="1"/>
</dbReference>
<comment type="miscellaneous">
    <text evidence="8">This function is generally fulfilled by the C-terminal part of HisG, which is missing in some bacteria such as this one.</text>
</comment>
<keyword evidence="8" id="KW-0028">Amino-acid biosynthesis</keyword>
<dbReference type="Proteomes" id="UP000076268">
    <property type="component" value="Unassembled WGS sequence"/>
</dbReference>
<dbReference type="UniPathway" id="UPA00031">
    <property type="reaction ID" value="UER00006"/>
</dbReference>
<dbReference type="GO" id="GO:0016757">
    <property type="term" value="F:glycosyltransferase activity"/>
    <property type="evidence" value="ECO:0007669"/>
    <property type="project" value="UniProtKB-KW"/>
</dbReference>
<keyword evidence="8" id="KW-0368">Histidine biosynthesis</keyword>
<dbReference type="NCBIfam" id="TIGR00443">
    <property type="entry name" value="hisZ_biosyn_reg"/>
    <property type="match status" value="1"/>
</dbReference>
<evidence type="ECO:0000313" key="11">
    <source>
        <dbReference type="EMBL" id="KYZ75202.1"/>
    </source>
</evidence>
<gene>
    <name evidence="8" type="primary">hisZ</name>
    <name evidence="11" type="ORF">AXX12_13620</name>
</gene>
<dbReference type="STRING" id="1794912.AXX12_13620"/>
<evidence type="ECO:0000256" key="8">
    <source>
        <dbReference type="HAMAP-Rule" id="MF_00125"/>
    </source>
</evidence>
<comment type="caution">
    <text evidence="11">The sequence shown here is derived from an EMBL/GenBank/DDBJ whole genome shotgun (WGS) entry which is preliminary data.</text>
</comment>
<dbReference type="OrthoDB" id="9800814at2"/>
<evidence type="ECO:0000256" key="9">
    <source>
        <dbReference type="PIRSR" id="PIRSR001549-1"/>
    </source>
</evidence>
<comment type="function">
    <text evidence="7 8">Required for the first step of histidine biosynthesis. May allow the feedback regulation of ATP phosphoribosyltransferase activity by histidine.</text>
</comment>
<comment type="subcellular location">
    <subcellularLocation>
        <location evidence="1 8">Cytoplasm</location>
    </subcellularLocation>
</comment>
<evidence type="ECO:0000256" key="7">
    <source>
        <dbReference type="ARBA" id="ARBA00025246"/>
    </source>
</evidence>
<proteinExistence type="inferred from homology"/>
<dbReference type="GO" id="GO:0006427">
    <property type="term" value="P:histidyl-tRNA aminoacylation"/>
    <property type="evidence" value="ECO:0007669"/>
    <property type="project" value="TreeGrafter"/>
</dbReference>
<evidence type="ECO:0000259" key="10">
    <source>
        <dbReference type="PROSITE" id="PS50862"/>
    </source>
</evidence>
<accession>A0A154BMQ5</accession>
<dbReference type="RefSeq" id="WP_066244767.1">
    <property type="nucleotide sequence ID" value="NZ_LSGP01000025.1"/>
</dbReference>
<dbReference type="InterPro" id="IPR006195">
    <property type="entry name" value="aa-tRNA-synth_II"/>
</dbReference>
<dbReference type="Gene3D" id="3.30.930.10">
    <property type="entry name" value="Bira Bifunctional Protein, Domain 2"/>
    <property type="match status" value="1"/>
</dbReference>
<dbReference type="InterPro" id="IPR041715">
    <property type="entry name" value="HisRS-like_core"/>
</dbReference>
<feature type="binding site" evidence="9">
    <location>
        <begin position="276"/>
        <end position="277"/>
    </location>
    <ligand>
        <name>L-histidine</name>
        <dbReference type="ChEBI" id="CHEBI:57595"/>
    </ligand>
</feature>
<dbReference type="GO" id="GO:0004821">
    <property type="term" value="F:histidine-tRNA ligase activity"/>
    <property type="evidence" value="ECO:0007669"/>
    <property type="project" value="TreeGrafter"/>
</dbReference>
<feature type="binding site" evidence="9">
    <location>
        <position position="113"/>
    </location>
    <ligand>
        <name>L-histidine</name>
        <dbReference type="ChEBI" id="CHEBI:57595"/>
    </ligand>
</feature>
<organism evidence="11 12">
    <name type="scientific">Anaerosporomusa subterranea</name>
    <dbReference type="NCBI Taxonomy" id="1794912"/>
    <lineage>
        <taxon>Bacteria</taxon>
        <taxon>Bacillati</taxon>
        <taxon>Bacillota</taxon>
        <taxon>Negativicutes</taxon>
        <taxon>Acetonemataceae</taxon>
        <taxon>Anaerosporomusa</taxon>
    </lineage>
</organism>
<dbReference type="PANTHER" id="PTHR43707:SF1">
    <property type="entry name" value="HISTIDINE--TRNA LIGASE, MITOCHONDRIAL-RELATED"/>
    <property type="match status" value="1"/>
</dbReference>
<dbReference type="Pfam" id="PF13393">
    <property type="entry name" value="tRNA-synt_His"/>
    <property type="match status" value="1"/>
</dbReference>
<feature type="binding site" evidence="9">
    <location>
        <begin position="83"/>
        <end position="85"/>
    </location>
    <ligand>
        <name>L-histidine</name>
        <dbReference type="ChEBI" id="CHEBI:57595"/>
    </ligand>
</feature>
<sequence>MKPNEPAIKIPYGTKDFLPAEARGKRVLEEKLATQFGSWGYEEVVTPTMEYLQTLTTGTGLDLSEQMFVLFDRSNRILALRPEMTIPIARLAATRLREKPLPLRLFYLTNVFRHEEAQAGRQCEFHQAGVELMGASEPSADAEVIGLAISAALAAGLRDFRICLGQVDFINGIMADGGLSEQERQEIKQCLVKRDLVGLERTTKLSGLTNEKQAAICQIPLLSGGREALSAARDLVTNFASRAALDNLEAIFELLHAYGLQQYVSFDLGIIRDFDYYTGMVFEGYTPGLGFPFCGGGRYDRMLASFGLECPATGFAMGIERLLLALNRQGLNQQEGMRDVYVSWQEGKLLEAIAATRRLREDGAVVELSPIAELRAKAEQNQRQRGFRELLYIGE</sequence>
<dbReference type="InterPro" id="IPR045864">
    <property type="entry name" value="aa-tRNA-synth_II/BPL/LPL"/>
</dbReference>
<dbReference type="PANTHER" id="PTHR43707">
    <property type="entry name" value="HISTIDYL-TRNA SYNTHETASE"/>
    <property type="match status" value="1"/>
</dbReference>
<keyword evidence="11" id="KW-0808">Transferase</keyword>
<dbReference type="GO" id="GO:0000105">
    <property type="term" value="P:L-histidine biosynthetic process"/>
    <property type="evidence" value="ECO:0007669"/>
    <property type="project" value="UniProtKB-UniRule"/>
</dbReference>
<reference evidence="11 12" key="1">
    <citation type="submission" date="2016-02" db="EMBL/GenBank/DDBJ databases">
        <title>Anaerosporomusa subterraneum gen. nov., sp. nov., a spore-forming obligate anaerobe isolated from saprolite.</title>
        <authorList>
            <person name="Choi J.K."/>
            <person name="Shah M."/>
            <person name="Yee N."/>
        </authorList>
    </citation>
    <scope>NUCLEOTIDE SEQUENCE [LARGE SCALE GENOMIC DNA]</scope>
    <source>
        <strain evidence="11 12">RU4</strain>
    </source>
</reference>
<evidence type="ECO:0000256" key="2">
    <source>
        <dbReference type="ARBA" id="ARBA00004667"/>
    </source>
</evidence>
<dbReference type="InterPro" id="IPR004517">
    <property type="entry name" value="HisZ"/>
</dbReference>